<feature type="compositionally biased region" description="Basic and acidic residues" evidence="6">
    <location>
        <begin position="184"/>
        <end position="194"/>
    </location>
</feature>
<comment type="caution">
    <text evidence="8">The sequence shown here is derived from an EMBL/GenBank/DDBJ whole genome shotgun (WGS) entry which is preliminary data.</text>
</comment>
<dbReference type="EMBL" id="JAATJU010002484">
    <property type="protein sequence ID" value="KAH0519868.1"/>
    <property type="molecule type" value="Genomic_DNA"/>
</dbReference>
<protein>
    <submittedName>
        <fullName evidence="8">RNA-binding protein 34</fullName>
    </submittedName>
</protein>
<accession>A0A8J6GZX5</accession>
<evidence type="ECO:0000256" key="6">
    <source>
        <dbReference type="SAM" id="MobiDB-lite"/>
    </source>
</evidence>
<dbReference type="InterPro" id="IPR000504">
    <property type="entry name" value="RRM_dom"/>
</dbReference>
<dbReference type="PANTHER" id="PTHR23236:SF25">
    <property type="entry name" value="RNA-BINDING PROTEIN 34"/>
    <property type="match status" value="1"/>
</dbReference>
<feature type="compositionally biased region" description="Polar residues" evidence="6">
    <location>
        <begin position="10"/>
        <end position="27"/>
    </location>
</feature>
<evidence type="ECO:0000256" key="4">
    <source>
        <dbReference type="ARBA" id="ARBA00023242"/>
    </source>
</evidence>
<evidence type="ECO:0000256" key="2">
    <source>
        <dbReference type="ARBA" id="ARBA00007077"/>
    </source>
</evidence>
<comment type="similarity">
    <text evidence="2">Belongs to the RRM RBM34 family.</text>
</comment>
<dbReference type="Gene3D" id="3.30.70.330">
    <property type="match status" value="2"/>
</dbReference>
<evidence type="ECO:0000313" key="9">
    <source>
        <dbReference type="Proteomes" id="UP000710432"/>
    </source>
</evidence>
<dbReference type="GO" id="GO:0005730">
    <property type="term" value="C:nucleolus"/>
    <property type="evidence" value="ECO:0007669"/>
    <property type="project" value="UniProtKB-SubCell"/>
</dbReference>
<feature type="domain" description="RRM" evidence="7">
    <location>
        <begin position="258"/>
        <end position="353"/>
    </location>
</feature>
<dbReference type="Pfam" id="PF00076">
    <property type="entry name" value="RRM_1"/>
    <property type="match status" value="2"/>
</dbReference>
<dbReference type="SMART" id="SM00360">
    <property type="entry name" value="RRM"/>
    <property type="match status" value="2"/>
</dbReference>
<dbReference type="PANTHER" id="PTHR23236">
    <property type="entry name" value="EUKARYOTIC TRANSLATION INITIATION FACTOR 4B/4H"/>
    <property type="match status" value="1"/>
</dbReference>
<name>A0A8J6GZX5_MICOH</name>
<reference evidence="8" key="1">
    <citation type="submission" date="2020-03" db="EMBL/GenBank/DDBJ databases">
        <title>Studies in the Genomics of Life Span.</title>
        <authorList>
            <person name="Glass D."/>
        </authorList>
    </citation>
    <scope>NUCLEOTIDE SEQUENCE</scope>
    <source>
        <strain evidence="8">LTLLF</strain>
        <tissue evidence="8">Muscle</tissue>
    </source>
</reference>
<evidence type="ECO:0000259" key="7">
    <source>
        <dbReference type="PROSITE" id="PS50102"/>
    </source>
</evidence>
<dbReference type="AlphaFoldDB" id="A0A8J6GZX5"/>
<dbReference type="GO" id="GO:0019843">
    <property type="term" value="F:rRNA binding"/>
    <property type="evidence" value="ECO:0007669"/>
    <property type="project" value="TreeGrafter"/>
</dbReference>
<evidence type="ECO:0000256" key="1">
    <source>
        <dbReference type="ARBA" id="ARBA00004604"/>
    </source>
</evidence>
<comment type="subcellular location">
    <subcellularLocation>
        <location evidence="1">Nucleus</location>
        <location evidence="1">Nucleolus</location>
    </subcellularLocation>
</comment>
<keyword evidence="3 5" id="KW-0694">RNA-binding</keyword>
<keyword evidence="4" id="KW-0539">Nucleus</keyword>
<dbReference type="SUPFAM" id="SSF54928">
    <property type="entry name" value="RNA-binding domain, RBD"/>
    <property type="match status" value="1"/>
</dbReference>
<feature type="compositionally biased region" description="Basic and acidic residues" evidence="6">
    <location>
        <begin position="207"/>
        <end position="218"/>
    </location>
</feature>
<dbReference type="PROSITE" id="PS50102">
    <property type="entry name" value="RRM"/>
    <property type="match status" value="2"/>
</dbReference>
<feature type="region of interest" description="Disordered" evidence="6">
    <location>
        <begin position="144"/>
        <end position="245"/>
    </location>
</feature>
<dbReference type="FunFam" id="3.30.70.330:FF:000561">
    <property type="entry name" value="RNA-binding protein 34 isoform X2"/>
    <property type="match status" value="1"/>
</dbReference>
<proteinExistence type="inferred from homology"/>
<sequence length="420" mass="45792">MVLSGKARPQNGSSGNSEAAGTGTSKNAGLAGARKCGLTLWSFLKLRFQHGFGREGTQEEEGPGAEVSGARRWRGCGVASGSRPGRDRACVCRQSPEDGLGDAAADYQVGQVADSLRGGQRLSEGATGRLAALFNAAESQAAPVFVPVPQETPKKRKPDDEEESTSQIKRPAVPTPAKRMKVKKLSDAEERLANRESALASADLEEELHQEQGQERRRSQSRGKAAGGETLGVNLSHDGDQRRKIPLNPEEERLKNERTVFVGNLPVTCNKKKLKSFFKEYGQIESVRFRSVMPAEGTLTKKLAAIKRKFHPDQKSINAYVVFKEENAAAKALQRNGAEIAEGFRIRVDLASETTSRDKRSVFVGNLPYKIEDAALEKHFLDCGSIVAVRILRNPLTGVGRGFGYVLFEVRGPVRCCSWE</sequence>
<evidence type="ECO:0000256" key="5">
    <source>
        <dbReference type="PROSITE-ProRule" id="PRU00176"/>
    </source>
</evidence>
<evidence type="ECO:0000256" key="3">
    <source>
        <dbReference type="ARBA" id="ARBA00022884"/>
    </source>
</evidence>
<organism evidence="8 9">
    <name type="scientific">Microtus ochrogaster</name>
    <name type="common">Prairie vole</name>
    <dbReference type="NCBI Taxonomy" id="79684"/>
    <lineage>
        <taxon>Eukaryota</taxon>
        <taxon>Metazoa</taxon>
        <taxon>Chordata</taxon>
        <taxon>Craniata</taxon>
        <taxon>Vertebrata</taxon>
        <taxon>Euteleostomi</taxon>
        <taxon>Mammalia</taxon>
        <taxon>Eutheria</taxon>
        <taxon>Euarchontoglires</taxon>
        <taxon>Glires</taxon>
        <taxon>Rodentia</taxon>
        <taxon>Myomorpha</taxon>
        <taxon>Muroidea</taxon>
        <taxon>Cricetidae</taxon>
        <taxon>Arvicolinae</taxon>
        <taxon>Microtus</taxon>
    </lineage>
</organism>
<dbReference type="InterPro" id="IPR035979">
    <property type="entry name" value="RBD_domain_sf"/>
</dbReference>
<gene>
    <name evidence="8" type="ORF">LTLLF_109940</name>
</gene>
<dbReference type="CDD" id="cd12394">
    <property type="entry name" value="RRM1_RBM34"/>
    <property type="match status" value="1"/>
</dbReference>
<dbReference type="Proteomes" id="UP000710432">
    <property type="component" value="Unassembled WGS sequence"/>
</dbReference>
<feature type="domain" description="RRM" evidence="7">
    <location>
        <begin position="360"/>
        <end position="409"/>
    </location>
</feature>
<feature type="region of interest" description="Disordered" evidence="6">
    <location>
        <begin position="1"/>
        <end position="28"/>
    </location>
</feature>
<dbReference type="InterPro" id="IPR012677">
    <property type="entry name" value="Nucleotide-bd_a/b_plait_sf"/>
</dbReference>
<dbReference type="GO" id="GO:0000463">
    <property type="term" value="P:maturation of LSU-rRNA from tricistronic rRNA transcript (SSU-rRNA, 5.8S rRNA, LSU-rRNA)"/>
    <property type="evidence" value="ECO:0007669"/>
    <property type="project" value="TreeGrafter"/>
</dbReference>
<evidence type="ECO:0000313" key="8">
    <source>
        <dbReference type="EMBL" id="KAH0519868.1"/>
    </source>
</evidence>